<feature type="transmembrane region" description="Helical" evidence="10">
    <location>
        <begin position="281"/>
        <end position="300"/>
    </location>
</feature>
<dbReference type="GO" id="GO:0042761">
    <property type="term" value="P:very long-chain fatty acid biosynthetic process"/>
    <property type="evidence" value="ECO:0007669"/>
    <property type="project" value="TreeGrafter"/>
</dbReference>
<feature type="transmembrane region" description="Helical" evidence="10">
    <location>
        <begin position="134"/>
        <end position="151"/>
    </location>
</feature>
<evidence type="ECO:0000256" key="11">
    <source>
        <dbReference type="SAM" id="MobiDB-lite"/>
    </source>
</evidence>
<feature type="region of interest" description="Disordered" evidence="11">
    <location>
        <begin position="309"/>
        <end position="344"/>
    </location>
</feature>
<comment type="similarity">
    <text evidence="10">Belongs to the ELO family.</text>
</comment>
<keyword evidence="2 10" id="KW-0444">Lipid biosynthesis</keyword>
<gene>
    <name evidence="12" type="ORF">CSUI_011265</name>
</gene>
<dbReference type="EC" id="2.3.1.-" evidence="10"/>
<keyword evidence="9 10" id="KW-0275">Fatty acid biosynthesis</keyword>
<dbReference type="GO" id="GO:0009922">
    <property type="term" value="F:fatty acid elongase activity"/>
    <property type="evidence" value="ECO:0007669"/>
    <property type="project" value="InterPro"/>
</dbReference>
<dbReference type="AlphaFoldDB" id="A0A2C6KET0"/>
<evidence type="ECO:0000256" key="3">
    <source>
        <dbReference type="ARBA" id="ARBA00022679"/>
    </source>
</evidence>
<proteinExistence type="inferred from homology"/>
<dbReference type="GO" id="GO:0019367">
    <property type="term" value="P:fatty acid elongation, saturated fatty acid"/>
    <property type="evidence" value="ECO:0007669"/>
    <property type="project" value="TreeGrafter"/>
</dbReference>
<comment type="caution">
    <text evidence="12">The sequence shown here is derived from an EMBL/GenBank/DDBJ whole genome shotgun (WGS) entry which is preliminary data.</text>
</comment>
<evidence type="ECO:0000256" key="7">
    <source>
        <dbReference type="ARBA" id="ARBA00023098"/>
    </source>
</evidence>
<dbReference type="Proteomes" id="UP000221165">
    <property type="component" value="Unassembled WGS sequence"/>
</dbReference>
<evidence type="ECO:0000256" key="2">
    <source>
        <dbReference type="ARBA" id="ARBA00022516"/>
    </source>
</evidence>
<dbReference type="GeneID" id="94434577"/>
<dbReference type="EMBL" id="MIGC01010473">
    <property type="protein sequence ID" value="PHJ14924.1"/>
    <property type="molecule type" value="Genomic_DNA"/>
</dbReference>
<keyword evidence="8 10" id="KW-0472">Membrane</keyword>
<dbReference type="GO" id="GO:0034625">
    <property type="term" value="P:fatty acid elongation, monounsaturated fatty acid"/>
    <property type="evidence" value="ECO:0007669"/>
    <property type="project" value="TreeGrafter"/>
</dbReference>
<comment type="catalytic activity">
    <reaction evidence="10">
        <text>an acyl-CoA + malonyl-CoA + H(+) = a 3-oxoacyl-CoA + CO2 + CoA</text>
        <dbReference type="Rhea" id="RHEA:50252"/>
        <dbReference type="ChEBI" id="CHEBI:15378"/>
        <dbReference type="ChEBI" id="CHEBI:16526"/>
        <dbReference type="ChEBI" id="CHEBI:57287"/>
        <dbReference type="ChEBI" id="CHEBI:57384"/>
        <dbReference type="ChEBI" id="CHEBI:58342"/>
        <dbReference type="ChEBI" id="CHEBI:90726"/>
    </reaction>
    <physiologicalReaction direction="left-to-right" evidence="10">
        <dbReference type="Rhea" id="RHEA:50253"/>
    </physiologicalReaction>
</comment>
<dbReference type="PANTHER" id="PTHR11157:SF17">
    <property type="entry name" value="ELONGATION OF VERY LONG CHAIN FATTY ACIDS PROTEIN 6"/>
    <property type="match status" value="1"/>
</dbReference>
<keyword evidence="4 10" id="KW-0812">Transmembrane</keyword>
<reference evidence="12 13" key="1">
    <citation type="journal article" date="2017" name="Int. J. Parasitol.">
        <title>The genome of the protozoan parasite Cystoisospora suis and a reverse vaccinology approach to identify vaccine candidates.</title>
        <authorList>
            <person name="Palmieri N."/>
            <person name="Shrestha A."/>
            <person name="Ruttkowski B."/>
            <person name="Beck T."/>
            <person name="Vogl C."/>
            <person name="Tomley F."/>
            <person name="Blake D.P."/>
            <person name="Joachim A."/>
        </authorList>
    </citation>
    <scope>NUCLEOTIDE SEQUENCE [LARGE SCALE GENOMIC DNA]</scope>
    <source>
        <strain evidence="12 13">Wien I</strain>
    </source>
</reference>
<evidence type="ECO:0000256" key="10">
    <source>
        <dbReference type="RuleBase" id="RU361115"/>
    </source>
</evidence>
<dbReference type="GO" id="GO:0005789">
    <property type="term" value="C:endoplasmic reticulum membrane"/>
    <property type="evidence" value="ECO:0007669"/>
    <property type="project" value="TreeGrafter"/>
</dbReference>
<feature type="transmembrane region" description="Helical" evidence="10">
    <location>
        <begin position="94"/>
        <end position="114"/>
    </location>
</feature>
<keyword evidence="3 10" id="KW-0808">Transferase</keyword>
<keyword evidence="7 10" id="KW-0443">Lipid metabolism</keyword>
<dbReference type="InterPro" id="IPR030457">
    <property type="entry name" value="ELO_CS"/>
</dbReference>
<evidence type="ECO:0000256" key="6">
    <source>
        <dbReference type="ARBA" id="ARBA00022989"/>
    </source>
</evidence>
<keyword evidence="6 10" id="KW-1133">Transmembrane helix</keyword>
<accession>A0A2C6KET0</accession>
<evidence type="ECO:0000256" key="9">
    <source>
        <dbReference type="ARBA" id="ARBA00023160"/>
    </source>
</evidence>
<evidence type="ECO:0000256" key="5">
    <source>
        <dbReference type="ARBA" id="ARBA00022832"/>
    </source>
</evidence>
<dbReference type="Pfam" id="PF01151">
    <property type="entry name" value="ELO"/>
    <property type="match status" value="1"/>
</dbReference>
<dbReference type="OrthoDB" id="434092at2759"/>
<keyword evidence="13" id="KW-1185">Reference proteome</keyword>
<dbReference type="InterPro" id="IPR002076">
    <property type="entry name" value="ELO_fam"/>
</dbReference>
<feature type="transmembrane region" description="Helical" evidence="10">
    <location>
        <begin position="195"/>
        <end position="216"/>
    </location>
</feature>
<comment type="subcellular location">
    <subcellularLocation>
        <location evidence="1">Membrane</location>
        <topology evidence="1">Multi-pass membrane protein</topology>
    </subcellularLocation>
</comment>
<feature type="transmembrane region" description="Helical" evidence="10">
    <location>
        <begin position="61"/>
        <end position="82"/>
    </location>
</feature>
<evidence type="ECO:0000256" key="8">
    <source>
        <dbReference type="ARBA" id="ARBA00023136"/>
    </source>
</evidence>
<dbReference type="GO" id="GO:0030148">
    <property type="term" value="P:sphingolipid biosynthetic process"/>
    <property type="evidence" value="ECO:0007669"/>
    <property type="project" value="TreeGrafter"/>
</dbReference>
<evidence type="ECO:0000256" key="1">
    <source>
        <dbReference type="ARBA" id="ARBA00004141"/>
    </source>
</evidence>
<protein>
    <recommendedName>
        <fullName evidence="10">Elongation of fatty acids protein</fullName>
        <ecNumber evidence="10">2.3.1.-</ecNumber>
    </recommendedName>
</protein>
<dbReference type="PANTHER" id="PTHR11157">
    <property type="entry name" value="FATTY ACID ACYL TRANSFERASE-RELATED"/>
    <property type="match status" value="1"/>
</dbReference>
<keyword evidence="5 10" id="KW-0276">Fatty acid metabolism</keyword>
<name>A0A2C6KET0_9APIC</name>
<dbReference type="PROSITE" id="PS01188">
    <property type="entry name" value="ELO"/>
    <property type="match status" value="1"/>
</dbReference>
<dbReference type="VEuPathDB" id="ToxoDB:CSUI_011265"/>
<dbReference type="GO" id="GO:0034626">
    <property type="term" value="P:fatty acid elongation, polyunsaturated fatty acid"/>
    <property type="evidence" value="ECO:0007669"/>
    <property type="project" value="TreeGrafter"/>
</dbReference>
<feature type="compositionally biased region" description="Low complexity" evidence="11">
    <location>
        <begin position="310"/>
        <end position="326"/>
    </location>
</feature>
<feature type="transmembrane region" description="Helical" evidence="10">
    <location>
        <begin position="228"/>
        <end position="251"/>
    </location>
</feature>
<evidence type="ECO:0000313" key="13">
    <source>
        <dbReference type="Proteomes" id="UP000221165"/>
    </source>
</evidence>
<dbReference type="RefSeq" id="XP_067916658.1">
    <property type="nucleotide sequence ID" value="XM_068071366.1"/>
</dbReference>
<evidence type="ECO:0000313" key="12">
    <source>
        <dbReference type="EMBL" id="PHJ14924.1"/>
    </source>
</evidence>
<sequence>MEYTDSDGMDLDRRPIGEMSYYPSKSFLNLEKDYPILRPLYTDYESAYTAGPHLQWTINHYYLAPLASILYLLVCYFGTKWMKNRQPYDLRQPLKFWNLFLSIFSFMGMIRVVPHLMEILRRWGFEVSICSPPVYTYGHGACGLWIFLFIYSKYFELLDTVFIILRKRPLNFLHWYHHATVLLYTWDGYCVEQPAGIYFVAMNYSVHAVMYFYYFLASQLQRPLSWGIFVTIAQISQMFVGVGVTCVSLYYSNVYRFSNTWKDHQFTDPMVYGQYINTRNLVYGLLMYSTYFYLFAEYFVKRYVVKKKTPASPTSSSSSTSTAPASEKNKDKKNNRGLYASEKKIIEGEGGKAEMDIKKSQ</sequence>
<organism evidence="12 13">
    <name type="scientific">Cystoisospora suis</name>
    <dbReference type="NCBI Taxonomy" id="483139"/>
    <lineage>
        <taxon>Eukaryota</taxon>
        <taxon>Sar</taxon>
        <taxon>Alveolata</taxon>
        <taxon>Apicomplexa</taxon>
        <taxon>Conoidasida</taxon>
        <taxon>Coccidia</taxon>
        <taxon>Eucoccidiorida</taxon>
        <taxon>Eimeriorina</taxon>
        <taxon>Sarcocystidae</taxon>
        <taxon>Cystoisospora</taxon>
    </lineage>
</organism>
<evidence type="ECO:0000256" key="4">
    <source>
        <dbReference type="ARBA" id="ARBA00022692"/>
    </source>
</evidence>